<feature type="transmembrane region" description="Helical" evidence="1">
    <location>
        <begin position="64"/>
        <end position="86"/>
    </location>
</feature>
<evidence type="ECO:0000256" key="1">
    <source>
        <dbReference type="SAM" id="Phobius"/>
    </source>
</evidence>
<reference evidence="3" key="1">
    <citation type="submission" date="2016-10" db="EMBL/GenBank/DDBJ databases">
        <authorList>
            <person name="Varghese N."/>
            <person name="Submissions S."/>
        </authorList>
    </citation>
    <scope>NUCLEOTIDE SEQUENCE [LARGE SCALE GENOMIC DNA]</scope>
    <source>
        <strain evidence="3">DSM 25329</strain>
    </source>
</reference>
<dbReference type="RefSeq" id="WP_090147786.1">
    <property type="nucleotide sequence ID" value="NZ_FNAN01000004.1"/>
</dbReference>
<protein>
    <submittedName>
        <fullName evidence="2">Uncharacterized protein</fullName>
    </submittedName>
</protein>
<evidence type="ECO:0000313" key="3">
    <source>
        <dbReference type="Proteomes" id="UP000198748"/>
    </source>
</evidence>
<evidence type="ECO:0000313" key="2">
    <source>
        <dbReference type="EMBL" id="SDE19544.1"/>
    </source>
</evidence>
<gene>
    <name evidence="2" type="ORF">SAMN04487996_1045</name>
</gene>
<organism evidence="2 3">
    <name type="scientific">Dyadobacter soli</name>
    <dbReference type="NCBI Taxonomy" id="659014"/>
    <lineage>
        <taxon>Bacteria</taxon>
        <taxon>Pseudomonadati</taxon>
        <taxon>Bacteroidota</taxon>
        <taxon>Cytophagia</taxon>
        <taxon>Cytophagales</taxon>
        <taxon>Spirosomataceae</taxon>
        <taxon>Dyadobacter</taxon>
    </lineage>
</organism>
<dbReference type="STRING" id="659014.SAMN04487996_1045"/>
<keyword evidence="1" id="KW-1133">Transmembrane helix</keyword>
<proteinExistence type="predicted"/>
<keyword evidence="1" id="KW-0812">Transmembrane</keyword>
<feature type="transmembrane region" description="Helical" evidence="1">
    <location>
        <begin position="33"/>
        <end position="52"/>
    </location>
</feature>
<keyword evidence="3" id="KW-1185">Reference proteome</keyword>
<keyword evidence="1" id="KW-0472">Membrane</keyword>
<dbReference type="AlphaFoldDB" id="A0A1G7AXC4"/>
<name>A0A1G7AXC4_9BACT</name>
<accession>A0A1G7AXC4</accession>
<sequence length="102" mass="12213">MAERLKGRKTLNDIWQGFRQEWRRNAAIMKTRGFWSVQLVWFVAGGIFFRLLPARQQGESWLHYALSVALICAIVLPIYFCELLTWSKWVERLLNKFRKQKP</sequence>
<dbReference type="EMBL" id="FNAN01000004">
    <property type="protein sequence ID" value="SDE19544.1"/>
    <property type="molecule type" value="Genomic_DNA"/>
</dbReference>
<dbReference type="Proteomes" id="UP000198748">
    <property type="component" value="Unassembled WGS sequence"/>
</dbReference>
<dbReference type="OrthoDB" id="9793335at2"/>